<feature type="compositionally biased region" description="Acidic residues" evidence="11">
    <location>
        <begin position="1113"/>
        <end position="1123"/>
    </location>
</feature>
<comment type="catalytic activity">
    <reaction evidence="7 10">
        <text>L-tyrosyl-[protein] + ATP = O-phospho-L-tyrosyl-[protein] + ADP + H(+)</text>
        <dbReference type="Rhea" id="RHEA:10596"/>
        <dbReference type="Rhea" id="RHEA-COMP:10136"/>
        <dbReference type="Rhea" id="RHEA-COMP:20101"/>
        <dbReference type="ChEBI" id="CHEBI:15378"/>
        <dbReference type="ChEBI" id="CHEBI:30616"/>
        <dbReference type="ChEBI" id="CHEBI:46858"/>
        <dbReference type="ChEBI" id="CHEBI:61978"/>
        <dbReference type="ChEBI" id="CHEBI:456216"/>
        <dbReference type="EC" id="2.7.10.2"/>
    </reaction>
</comment>
<dbReference type="CDD" id="cd10361">
    <property type="entry name" value="SH2_Fps_family"/>
    <property type="match status" value="1"/>
</dbReference>
<keyword evidence="6 10" id="KW-0829">Tyrosine-protein kinase</keyword>
<evidence type="ECO:0000256" key="5">
    <source>
        <dbReference type="ARBA" id="ARBA00022840"/>
    </source>
</evidence>
<dbReference type="InterPro" id="IPR035849">
    <property type="entry name" value="Fes/Fps/Fer_SH2"/>
</dbReference>
<keyword evidence="8" id="KW-0727">SH2 domain</keyword>
<evidence type="ECO:0000313" key="13">
    <source>
        <dbReference type="EMBL" id="CAF2796496.1"/>
    </source>
</evidence>
<keyword evidence="3 9" id="KW-0547">Nucleotide-binding</keyword>
<evidence type="ECO:0000256" key="4">
    <source>
        <dbReference type="ARBA" id="ARBA00022777"/>
    </source>
</evidence>
<evidence type="ECO:0000256" key="10">
    <source>
        <dbReference type="RuleBase" id="RU362096"/>
    </source>
</evidence>
<feature type="binding site" evidence="9">
    <location>
        <position position="764"/>
    </location>
    <ligand>
        <name>ATP</name>
        <dbReference type="ChEBI" id="CHEBI:30616"/>
    </ligand>
</feature>
<dbReference type="SUPFAM" id="SSF103657">
    <property type="entry name" value="BAR/IMD domain-like"/>
    <property type="match status" value="1"/>
</dbReference>
<keyword evidence="14" id="KW-1185">Reference proteome</keyword>
<dbReference type="SMART" id="SM00252">
    <property type="entry name" value="SH2"/>
    <property type="match status" value="1"/>
</dbReference>
<evidence type="ECO:0000256" key="2">
    <source>
        <dbReference type="ARBA" id="ARBA00022679"/>
    </source>
</evidence>
<dbReference type="GO" id="GO:0005524">
    <property type="term" value="F:ATP binding"/>
    <property type="evidence" value="ECO:0007669"/>
    <property type="project" value="UniProtKB-UniRule"/>
</dbReference>
<keyword evidence="4 10" id="KW-0418">Kinase</keyword>
<evidence type="ECO:0000256" key="12">
    <source>
        <dbReference type="SAM" id="SignalP"/>
    </source>
</evidence>
<sequence length="1123" mass="128673">MNFLIFWTWMSLFCQICNAWSWWFRRDAYCDTYDSDRARKTAVNLTSTLNKFVFGQHVWDGEELLFISRSLVKTTNIKLSCNSGLKENITICSRSVFVFDEIDKMPPHVIDGIKPFLDFHEDVDSIDCRKAIFIFISNTGGKKINEEVYKYLSEGKKKREDITYGDLESLVSRGAFNEEGGLKKRSTYACVLKKNSVIEMNIYLKLPRERQTSDRVAAPCASGANDVILSRQDAEIRLVENIRRSTPFIKGSDQGAFLGSLTYNAWSAFVSETEKKLVRHIKENADYLATSTIDKVNVLVNEKKTNRKYHADEHGRILSELQRLQESVEKTRSEYEKGLESYQIIKNKYNDLLVVKGKSSSKRLDEIKDKFLKTTKKLQSTHNEYVLLLSEASEFERDMRTILLPGLLDHQQSIQEGFVEKMKIILTDLQRFTNNTNKKCSEMQYRIEKAIGSIKSSDEYVKFIESNKTTPLPATHFKFDENILGQIEDIPDLKNRQTQIIQLEAEINVLQSKTDYMSRNKVFSLKKKCDILKKEIQEILCIEQKLSRQNEIISSPLLEMESVHSSFDSCSKSNVSVNNITQPNCTSFLESKVSQLASTSTPILINEPPVISLTSSIMTNVIGRPLEEELWFHGVLPRGEVVRLLQCDGDFLVRETVRNDEKQIVLSVMWSSPKHFIVQTSPEGLFRFEGPPYETVQELIIHQFHSGTSVTSRSGAILKTPVLREDWELNNDDVELLEKIGRGNFGDVYRAQLSRGKNMSVAVKTCKITLPEEQKKRNFYRKPIMIVMELVPGGSLLNFLREKGSNLATKSLIGMCLDAAAGMKYLESKNCIHRDLAARNCLVGENNSVKISDFGMSREEEEYTVSDGLKQIPIKWTAPEALNYGKYTSLCDVWSFGVLCWEVFSKGGTPYQGMTNTRAREKLDSGYRLPNPENSPEEIYQLMLSCWKYNPEERPHFPEIHAGIDLLYSRFSVGPETRLTTILWKDLFIGAYHYYEREKWWAVITTMVNNSGKASNPEITDIIGINLRIVKILRNKLNEKKDPRSIIQRAPRPWIRSMDPPFLANVQRWTPRKVWTNSSGVCWRRGPTDVLALYKGLPDHLQQGSDSQHGEGPVEEGLEQVQE</sequence>
<evidence type="ECO:0000256" key="8">
    <source>
        <dbReference type="PROSITE-ProRule" id="PRU00191"/>
    </source>
</evidence>
<dbReference type="Gene3D" id="3.30.505.10">
    <property type="entry name" value="SH2 domain"/>
    <property type="match status" value="1"/>
</dbReference>
<gene>
    <name evidence="13" type="ORF">LSAA_2393</name>
</gene>
<dbReference type="OrthoDB" id="546826at2759"/>
<dbReference type="InterPro" id="IPR036860">
    <property type="entry name" value="SH2_dom_sf"/>
</dbReference>
<evidence type="ECO:0000256" key="1">
    <source>
        <dbReference type="ARBA" id="ARBA00008171"/>
    </source>
</evidence>
<feature type="chain" id="PRO_5035294016" description="Tyrosine-protein kinase" evidence="12">
    <location>
        <begin position="20"/>
        <end position="1123"/>
    </location>
</feature>
<dbReference type="Gene3D" id="3.40.50.300">
    <property type="entry name" value="P-loop containing nucleotide triphosphate hydrolases"/>
    <property type="match status" value="1"/>
</dbReference>
<dbReference type="FunFam" id="1.10.510.10:FF:000212">
    <property type="entry name" value="Tyrosine-protein kinase"/>
    <property type="match status" value="1"/>
</dbReference>
<feature type="region of interest" description="Disordered" evidence="11">
    <location>
        <begin position="1101"/>
        <end position="1123"/>
    </location>
</feature>
<dbReference type="InterPro" id="IPR027417">
    <property type="entry name" value="P-loop_NTPase"/>
</dbReference>
<dbReference type="PROSITE" id="PS50001">
    <property type="entry name" value="SH2"/>
    <property type="match status" value="1"/>
</dbReference>
<dbReference type="InterPro" id="IPR000980">
    <property type="entry name" value="SH2"/>
</dbReference>
<dbReference type="PRINTS" id="PR00109">
    <property type="entry name" value="TYRKINASE"/>
</dbReference>
<dbReference type="SUPFAM" id="SSF55550">
    <property type="entry name" value="SH2 domain"/>
    <property type="match status" value="1"/>
</dbReference>
<dbReference type="Pfam" id="PF07714">
    <property type="entry name" value="PK_Tyr_Ser-Thr"/>
    <property type="match status" value="1"/>
</dbReference>
<dbReference type="SUPFAM" id="SSF56112">
    <property type="entry name" value="Protein kinase-like (PK-like)"/>
    <property type="match status" value="1"/>
</dbReference>
<dbReference type="InterPro" id="IPR001245">
    <property type="entry name" value="Ser-Thr/Tyr_kinase_cat_dom"/>
</dbReference>
<accession>A0A7R8CF05</accession>
<dbReference type="AlphaFoldDB" id="A0A7R8CF05"/>
<dbReference type="Gene3D" id="1.10.510.10">
    <property type="entry name" value="Transferase(Phosphotransferase) domain 1"/>
    <property type="match status" value="1"/>
</dbReference>
<dbReference type="EC" id="2.7.10.2" evidence="10"/>
<evidence type="ECO:0000256" key="3">
    <source>
        <dbReference type="ARBA" id="ARBA00022741"/>
    </source>
</evidence>
<dbReference type="InterPro" id="IPR027267">
    <property type="entry name" value="AH/BAR_dom_sf"/>
</dbReference>
<evidence type="ECO:0000256" key="9">
    <source>
        <dbReference type="PROSITE-ProRule" id="PRU10141"/>
    </source>
</evidence>
<dbReference type="PANTHER" id="PTHR24418">
    <property type="entry name" value="TYROSINE-PROTEIN KINASE"/>
    <property type="match status" value="1"/>
</dbReference>
<evidence type="ECO:0000256" key="11">
    <source>
        <dbReference type="SAM" id="MobiDB-lite"/>
    </source>
</evidence>
<keyword evidence="5 9" id="KW-0067">ATP-binding</keyword>
<dbReference type="Pfam" id="PF00017">
    <property type="entry name" value="SH2"/>
    <property type="match status" value="1"/>
</dbReference>
<reference evidence="13" key="1">
    <citation type="submission" date="2021-02" db="EMBL/GenBank/DDBJ databases">
        <authorList>
            <person name="Bekaert M."/>
        </authorList>
    </citation>
    <scope>NUCLEOTIDE SEQUENCE</scope>
    <source>
        <strain evidence="13">IoA-00</strain>
    </source>
</reference>
<organism evidence="13 14">
    <name type="scientific">Lepeophtheirus salmonis</name>
    <name type="common">Salmon louse</name>
    <name type="synonym">Caligus salmonis</name>
    <dbReference type="NCBI Taxonomy" id="72036"/>
    <lineage>
        <taxon>Eukaryota</taxon>
        <taxon>Metazoa</taxon>
        <taxon>Ecdysozoa</taxon>
        <taxon>Arthropoda</taxon>
        <taxon>Crustacea</taxon>
        <taxon>Multicrustacea</taxon>
        <taxon>Hexanauplia</taxon>
        <taxon>Copepoda</taxon>
        <taxon>Siphonostomatoida</taxon>
        <taxon>Caligidae</taxon>
        <taxon>Lepeophtheirus</taxon>
    </lineage>
</organism>
<dbReference type="GO" id="GO:0002009">
    <property type="term" value="P:morphogenesis of an epithelium"/>
    <property type="evidence" value="ECO:0007669"/>
    <property type="project" value="UniProtKB-ARBA"/>
</dbReference>
<evidence type="ECO:0000313" key="14">
    <source>
        <dbReference type="Proteomes" id="UP000675881"/>
    </source>
</evidence>
<dbReference type="SMART" id="SM00219">
    <property type="entry name" value="TyrKc"/>
    <property type="match status" value="1"/>
</dbReference>
<dbReference type="InterPro" id="IPR008266">
    <property type="entry name" value="Tyr_kinase_AS"/>
</dbReference>
<evidence type="ECO:0000256" key="6">
    <source>
        <dbReference type="ARBA" id="ARBA00023137"/>
    </source>
</evidence>
<protein>
    <recommendedName>
        <fullName evidence="10">Tyrosine-protein kinase</fullName>
        <ecNumber evidence="10">2.7.10.2</ecNumber>
    </recommendedName>
</protein>
<name>A0A7R8CF05_LEPSM</name>
<keyword evidence="2 10" id="KW-0808">Transferase</keyword>
<dbReference type="InterPro" id="IPR011009">
    <property type="entry name" value="Kinase-like_dom_sf"/>
</dbReference>
<dbReference type="PROSITE" id="PS00107">
    <property type="entry name" value="PROTEIN_KINASE_ATP"/>
    <property type="match status" value="1"/>
</dbReference>
<dbReference type="InterPro" id="IPR020635">
    <property type="entry name" value="Tyr_kinase_cat_dom"/>
</dbReference>
<dbReference type="Gene3D" id="1.20.1270.60">
    <property type="entry name" value="Arfaptin homology (AH) domain/BAR domain"/>
    <property type="match status" value="1"/>
</dbReference>
<dbReference type="GO" id="GO:0004715">
    <property type="term" value="F:non-membrane spanning protein tyrosine kinase activity"/>
    <property type="evidence" value="ECO:0007669"/>
    <property type="project" value="UniProtKB-EC"/>
</dbReference>
<dbReference type="FunFam" id="3.30.505.10:FF:000051">
    <property type="entry name" value="Tyrosine-protein kinase"/>
    <property type="match status" value="1"/>
</dbReference>
<keyword evidence="12" id="KW-0732">Signal</keyword>
<dbReference type="Proteomes" id="UP000675881">
    <property type="component" value="Chromosome 10"/>
</dbReference>
<dbReference type="EMBL" id="HG994589">
    <property type="protein sequence ID" value="CAF2796496.1"/>
    <property type="molecule type" value="Genomic_DNA"/>
</dbReference>
<feature type="signal peptide" evidence="12">
    <location>
        <begin position="1"/>
        <end position="19"/>
    </location>
</feature>
<dbReference type="InterPro" id="IPR050198">
    <property type="entry name" value="Non-receptor_tyrosine_kinases"/>
</dbReference>
<dbReference type="PROSITE" id="PS00109">
    <property type="entry name" value="PROTEIN_KINASE_TYR"/>
    <property type="match status" value="1"/>
</dbReference>
<dbReference type="InterPro" id="IPR000719">
    <property type="entry name" value="Prot_kinase_dom"/>
</dbReference>
<dbReference type="InterPro" id="IPR017441">
    <property type="entry name" value="Protein_kinase_ATP_BS"/>
</dbReference>
<dbReference type="SUPFAM" id="SSF52540">
    <property type="entry name" value="P-loop containing nucleoside triphosphate hydrolases"/>
    <property type="match status" value="1"/>
</dbReference>
<comment type="similarity">
    <text evidence="10">Belongs to the protein kinase superfamily. Tyr protein kinase family.</text>
</comment>
<dbReference type="PROSITE" id="PS50011">
    <property type="entry name" value="PROTEIN_KINASE_DOM"/>
    <property type="match status" value="1"/>
</dbReference>
<evidence type="ECO:0000256" key="7">
    <source>
        <dbReference type="ARBA" id="ARBA00051245"/>
    </source>
</evidence>
<proteinExistence type="inferred from homology"/>
<comment type="similarity">
    <text evidence="1">Belongs to the protein kinase superfamily. TKL Ser/Thr protein kinase family. ROCO subfamily.</text>
</comment>